<dbReference type="CDD" id="cd04202">
    <property type="entry name" value="CuRO_D2_2dMcoN_like"/>
    <property type="match status" value="1"/>
</dbReference>
<proteinExistence type="predicted"/>
<feature type="domain" description="Plastocyanin-like" evidence="5">
    <location>
        <begin position="109"/>
        <end position="225"/>
    </location>
</feature>
<dbReference type="InterPro" id="IPR006311">
    <property type="entry name" value="TAT_signal"/>
</dbReference>
<evidence type="ECO:0000313" key="6">
    <source>
        <dbReference type="EMBL" id="CAA9535579.1"/>
    </source>
</evidence>
<dbReference type="Gene3D" id="2.60.40.420">
    <property type="entry name" value="Cupredoxins - blue copper proteins"/>
    <property type="match status" value="2"/>
</dbReference>
<evidence type="ECO:0000256" key="1">
    <source>
        <dbReference type="ARBA" id="ARBA00022723"/>
    </source>
</evidence>
<keyword evidence="1" id="KW-0479">Metal-binding</keyword>
<dbReference type="PROSITE" id="PS51318">
    <property type="entry name" value="TAT"/>
    <property type="match status" value="1"/>
</dbReference>
<reference evidence="6" key="1">
    <citation type="submission" date="2020-02" db="EMBL/GenBank/DDBJ databases">
        <authorList>
            <person name="Meier V. D."/>
        </authorList>
    </citation>
    <scope>NUCLEOTIDE SEQUENCE</scope>
    <source>
        <strain evidence="6">AVDCRST_MAG73</strain>
    </source>
</reference>
<evidence type="ECO:0000259" key="5">
    <source>
        <dbReference type="Pfam" id="PF07732"/>
    </source>
</evidence>
<dbReference type="InterPro" id="IPR045087">
    <property type="entry name" value="Cu-oxidase_fam"/>
</dbReference>
<name>A0A6J4TZA5_9BACT</name>
<dbReference type="InterPro" id="IPR008972">
    <property type="entry name" value="Cupredoxin"/>
</dbReference>
<dbReference type="Pfam" id="PF07732">
    <property type="entry name" value="Cu-oxidase_3"/>
    <property type="match status" value="1"/>
</dbReference>
<organism evidence="6">
    <name type="scientific">uncultured Thermomicrobiales bacterium</name>
    <dbReference type="NCBI Taxonomy" id="1645740"/>
    <lineage>
        <taxon>Bacteria</taxon>
        <taxon>Pseudomonadati</taxon>
        <taxon>Thermomicrobiota</taxon>
        <taxon>Thermomicrobia</taxon>
        <taxon>Thermomicrobiales</taxon>
        <taxon>environmental samples</taxon>
    </lineage>
</organism>
<evidence type="ECO:0000256" key="2">
    <source>
        <dbReference type="ARBA" id="ARBA00023002"/>
    </source>
</evidence>
<accession>A0A6J4TZA5</accession>
<gene>
    <name evidence="6" type="ORF">AVDCRST_MAG73-1358</name>
</gene>
<evidence type="ECO:0000256" key="3">
    <source>
        <dbReference type="ARBA" id="ARBA00023008"/>
    </source>
</evidence>
<feature type="domain" description="Plastocyanin-like" evidence="4">
    <location>
        <begin position="249"/>
        <end position="342"/>
    </location>
</feature>
<dbReference type="GO" id="GO:0016491">
    <property type="term" value="F:oxidoreductase activity"/>
    <property type="evidence" value="ECO:0007669"/>
    <property type="project" value="UniProtKB-KW"/>
</dbReference>
<dbReference type="GO" id="GO:0005507">
    <property type="term" value="F:copper ion binding"/>
    <property type="evidence" value="ECO:0007669"/>
    <property type="project" value="InterPro"/>
</dbReference>
<dbReference type="PANTHER" id="PTHR11709">
    <property type="entry name" value="MULTI-COPPER OXIDASE"/>
    <property type="match status" value="1"/>
</dbReference>
<dbReference type="CDD" id="cd13860">
    <property type="entry name" value="CuRO_1_2dMco_1"/>
    <property type="match status" value="1"/>
</dbReference>
<dbReference type="PANTHER" id="PTHR11709:SF394">
    <property type="entry name" value="FI03373P-RELATED"/>
    <property type="match status" value="1"/>
</dbReference>
<dbReference type="AlphaFoldDB" id="A0A6J4TZA5"/>
<dbReference type="SUPFAM" id="SSF49503">
    <property type="entry name" value="Cupredoxins"/>
    <property type="match status" value="2"/>
</dbReference>
<dbReference type="InterPro" id="IPR011707">
    <property type="entry name" value="Cu-oxidase-like_N"/>
</dbReference>
<dbReference type="EMBL" id="CADCWE010000085">
    <property type="protein sequence ID" value="CAA9535579.1"/>
    <property type="molecule type" value="Genomic_DNA"/>
</dbReference>
<protein>
    <submittedName>
        <fullName evidence="6">Multicopper oxidase</fullName>
    </submittedName>
</protein>
<evidence type="ECO:0000259" key="4">
    <source>
        <dbReference type="Pfam" id="PF07731"/>
    </source>
</evidence>
<sequence>MTATTSRSTRRRFAGTLGLLGAGGIGAALAPDGVRIERAPAADAAPDHGHAPGAAVDRQQTTTEPNADEMDALHEAGVMSFPAPTAGLGGQPLAFELDGDVKVFRLTCQVVQWEVTPGKWVEAWTYNGVTPGPEIRVTEGDKVRIHVFNELPQSTAVHWHGLVVPNNQDGVPFLTQPPVKPGGAWTYEFQIRDGNAGTHMYHSHHNAAFQVTKGMLGAFIVEPKDPASRPAFDREYTIVLNDGPLGAYSLNGKGFPATRPFAAKRGEKVLFRYMNEGLMIHPMHLHGMPMLVTAQDGYLLPQPYMCDTLNIAPGQRFEVIVEATEPGVWAFHCHILNHAESEHGMFGMVTALIVEE</sequence>
<keyword evidence="2" id="KW-0560">Oxidoreductase</keyword>
<dbReference type="Pfam" id="PF07731">
    <property type="entry name" value="Cu-oxidase_2"/>
    <property type="match status" value="1"/>
</dbReference>
<keyword evidence="3" id="KW-0186">Copper</keyword>
<dbReference type="InterPro" id="IPR011706">
    <property type="entry name" value="Cu-oxidase_C"/>
</dbReference>